<protein>
    <recommendedName>
        <fullName evidence="1">Cupin type-2 domain-containing protein</fullName>
    </recommendedName>
</protein>
<dbReference type="Proteomes" id="UP000822688">
    <property type="component" value="Chromosome 4"/>
</dbReference>
<organism evidence="2 3">
    <name type="scientific">Ceratodon purpureus</name>
    <name type="common">Fire moss</name>
    <name type="synonym">Dicranum purpureum</name>
    <dbReference type="NCBI Taxonomy" id="3225"/>
    <lineage>
        <taxon>Eukaryota</taxon>
        <taxon>Viridiplantae</taxon>
        <taxon>Streptophyta</taxon>
        <taxon>Embryophyta</taxon>
        <taxon>Bryophyta</taxon>
        <taxon>Bryophytina</taxon>
        <taxon>Bryopsida</taxon>
        <taxon>Dicranidae</taxon>
        <taxon>Pseudoditrichales</taxon>
        <taxon>Ditrichaceae</taxon>
        <taxon>Ceratodon</taxon>
    </lineage>
</organism>
<name>A0A8T0IC57_CERPU</name>
<dbReference type="InterPro" id="IPR053146">
    <property type="entry name" value="QDO-like"/>
</dbReference>
<dbReference type="PANTHER" id="PTHR36440:SF1">
    <property type="entry name" value="PUTATIVE (AFU_ORTHOLOGUE AFUA_8G07350)-RELATED"/>
    <property type="match status" value="1"/>
</dbReference>
<dbReference type="PANTHER" id="PTHR36440">
    <property type="entry name" value="PUTATIVE (AFU_ORTHOLOGUE AFUA_8G07350)-RELATED"/>
    <property type="match status" value="1"/>
</dbReference>
<keyword evidence="3" id="KW-1185">Reference proteome</keyword>
<dbReference type="SUPFAM" id="SSF51182">
    <property type="entry name" value="RmlC-like cupins"/>
    <property type="match status" value="1"/>
</dbReference>
<evidence type="ECO:0000259" key="1">
    <source>
        <dbReference type="Pfam" id="PF07883"/>
    </source>
</evidence>
<dbReference type="InterPro" id="IPR013096">
    <property type="entry name" value="Cupin_2"/>
</dbReference>
<proteinExistence type="predicted"/>
<dbReference type="EMBL" id="CM026424">
    <property type="protein sequence ID" value="KAG0580008.1"/>
    <property type="molecule type" value="Genomic_DNA"/>
</dbReference>
<dbReference type="Pfam" id="PF07883">
    <property type="entry name" value="Cupin_2"/>
    <property type="match status" value="1"/>
</dbReference>
<dbReference type="InterPro" id="IPR014710">
    <property type="entry name" value="RmlC-like_jellyroll"/>
</dbReference>
<reference evidence="2" key="1">
    <citation type="submission" date="2020-06" db="EMBL/GenBank/DDBJ databases">
        <title>WGS assembly of Ceratodon purpureus strain R40.</title>
        <authorList>
            <person name="Carey S.B."/>
            <person name="Jenkins J."/>
            <person name="Shu S."/>
            <person name="Lovell J.T."/>
            <person name="Sreedasyam A."/>
            <person name="Maumus F."/>
            <person name="Tiley G.P."/>
            <person name="Fernandez-Pozo N."/>
            <person name="Barry K."/>
            <person name="Chen C."/>
            <person name="Wang M."/>
            <person name="Lipzen A."/>
            <person name="Daum C."/>
            <person name="Saski C.A."/>
            <person name="Payton A.C."/>
            <person name="Mcbreen J.C."/>
            <person name="Conrad R.E."/>
            <person name="Kollar L.M."/>
            <person name="Olsson S."/>
            <person name="Huttunen S."/>
            <person name="Landis J.B."/>
            <person name="Wickett N.J."/>
            <person name="Johnson M.G."/>
            <person name="Rensing S.A."/>
            <person name="Grimwood J."/>
            <person name="Schmutz J."/>
            <person name="Mcdaniel S.F."/>
        </authorList>
    </citation>
    <scope>NUCLEOTIDE SEQUENCE</scope>
    <source>
        <strain evidence="2">R40</strain>
    </source>
</reference>
<dbReference type="Gene3D" id="2.60.120.10">
    <property type="entry name" value="Jelly Rolls"/>
    <property type="match status" value="1"/>
</dbReference>
<accession>A0A8T0IC57</accession>
<gene>
    <name evidence="2" type="ORF">KC19_4G141700</name>
</gene>
<dbReference type="AlphaFoldDB" id="A0A8T0IC57"/>
<sequence>MDQVSFSTEQFAAAQRASGAPAFLSPEEGLMQLWVFGILVIFKVSGNETGGAFSCIEDVVPPGSRGPYPHYHTREDEYWHVTEGELIWIVGGQEMSAPKGSFLHIRRGVLHGFQNRSDKFARMVVMYTPGKFMEWFIEVGIPAEGASLASFPGPSPRKEDYRKALQWLEVYGAGFPPLPEEIEHGEL</sequence>
<dbReference type="InterPro" id="IPR011051">
    <property type="entry name" value="RmlC_Cupin_sf"/>
</dbReference>
<feature type="domain" description="Cupin type-2" evidence="1">
    <location>
        <begin position="59"/>
        <end position="127"/>
    </location>
</feature>
<evidence type="ECO:0000313" key="2">
    <source>
        <dbReference type="EMBL" id="KAG0580008.1"/>
    </source>
</evidence>
<evidence type="ECO:0000313" key="3">
    <source>
        <dbReference type="Proteomes" id="UP000822688"/>
    </source>
</evidence>
<comment type="caution">
    <text evidence="2">The sequence shown here is derived from an EMBL/GenBank/DDBJ whole genome shotgun (WGS) entry which is preliminary data.</text>
</comment>